<dbReference type="GO" id="GO:0046983">
    <property type="term" value="F:protein dimerization activity"/>
    <property type="evidence" value="ECO:0007669"/>
    <property type="project" value="InterPro"/>
</dbReference>
<dbReference type="GO" id="GO:0000155">
    <property type="term" value="F:phosphorelay sensor kinase activity"/>
    <property type="evidence" value="ECO:0007669"/>
    <property type="project" value="InterPro"/>
</dbReference>
<keyword evidence="9" id="KW-1133">Transmembrane helix</keyword>
<gene>
    <name evidence="11" type="ORF">CWN80_14330</name>
</gene>
<dbReference type="InterPro" id="IPR050482">
    <property type="entry name" value="Sensor_HK_TwoCompSys"/>
</dbReference>
<keyword evidence="7" id="KW-0067">ATP-binding</keyword>
<keyword evidence="8" id="KW-0902">Two-component regulatory system</keyword>
<dbReference type="Gene3D" id="3.30.565.10">
    <property type="entry name" value="Histidine kinase-like ATPase, C-terminal domain"/>
    <property type="match status" value="1"/>
</dbReference>
<evidence type="ECO:0000256" key="4">
    <source>
        <dbReference type="ARBA" id="ARBA00022679"/>
    </source>
</evidence>
<accession>A0A444AZD8</accession>
<evidence type="ECO:0000313" key="11">
    <source>
        <dbReference type="EMBL" id="RWU81509.1"/>
    </source>
</evidence>
<evidence type="ECO:0000256" key="3">
    <source>
        <dbReference type="ARBA" id="ARBA00022553"/>
    </source>
</evidence>
<proteinExistence type="predicted"/>
<keyword evidence="6" id="KW-0418">Kinase</keyword>
<dbReference type="Proteomes" id="UP000288711">
    <property type="component" value="Unassembled WGS sequence"/>
</dbReference>
<feature type="transmembrane region" description="Helical" evidence="9">
    <location>
        <begin position="199"/>
        <end position="217"/>
    </location>
</feature>
<keyword evidence="3" id="KW-0597">Phosphoprotein</keyword>
<feature type="transmembrane region" description="Helical" evidence="9">
    <location>
        <begin position="106"/>
        <end position="126"/>
    </location>
</feature>
<dbReference type="InterPro" id="IPR011712">
    <property type="entry name" value="Sig_transdc_His_kin_sub3_dim/P"/>
</dbReference>
<sequence>MIMTPTMLRGREGGIGRGSRPCLLLWSGVAATTSARGRMPPGHPCAYRGPVTGGRPRDERLPDRLTWWDTTWRMGAALLLGVTFWIFTVAVMFPDADEDLPEGLRTAWLVLVDPAIGLVATALLPLRRRWPVLTTALTTIMSAGSTVAAGAQTIAMVSLATRQRWREIGPLVALTVLAGVVSTRVVYPDPEALPLWGEALVNALVIAVVVAVGYSIGSRRALVRSWVDRARAAESEQSARVAQAQTAERARIAREMHDVLAHRISLITMHSGLLTYREDLPEAQRREAVTAIDTNARAALTDLREVLGVLRDEETGGSLRPQHTLLDLPELLDDARSAGARVVLDDGGLDLAAVPETLGRTVYRVVQEGLTNARKHAPGAAVTVKLSGRPGEQLAVTVDNPRAVGHRSSAPTSGLGLLGLTERVELAGGRLTHGWQGDGTHRLAVSLPWPA</sequence>
<evidence type="ECO:0000256" key="1">
    <source>
        <dbReference type="ARBA" id="ARBA00000085"/>
    </source>
</evidence>
<dbReference type="CDD" id="cd16917">
    <property type="entry name" value="HATPase_UhpB-NarQ-NarX-like"/>
    <property type="match status" value="1"/>
</dbReference>
<dbReference type="EMBL" id="PIPF01000014">
    <property type="protein sequence ID" value="RWU81509.1"/>
    <property type="molecule type" value="Genomic_DNA"/>
</dbReference>
<dbReference type="AlphaFoldDB" id="A0A444AZD8"/>
<protein>
    <recommendedName>
        <fullName evidence="2">histidine kinase</fullName>
        <ecNumber evidence="2">2.7.13.3</ecNumber>
    </recommendedName>
</protein>
<evidence type="ECO:0000256" key="6">
    <source>
        <dbReference type="ARBA" id="ARBA00022777"/>
    </source>
</evidence>
<evidence type="ECO:0000256" key="5">
    <source>
        <dbReference type="ARBA" id="ARBA00022741"/>
    </source>
</evidence>
<dbReference type="PANTHER" id="PTHR24421:SF10">
    <property type="entry name" value="NITRATE_NITRITE SENSOR PROTEIN NARQ"/>
    <property type="match status" value="1"/>
</dbReference>
<keyword evidence="9" id="KW-0812">Transmembrane</keyword>
<keyword evidence="4" id="KW-0808">Transferase</keyword>
<comment type="caution">
    <text evidence="11">The sequence shown here is derived from an EMBL/GenBank/DDBJ whole genome shotgun (WGS) entry which is preliminary data.</text>
</comment>
<evidence type="ECO:0000256" key="8">
    <source>
        <dbReference type="ARBA" id="ARBA00023012"/>
    </source>
</evidence>
<dbReference type="Pfam" id="PF07730">
    <property type="entry name" value="HisKA_3"/>
    <property type="match status" value="1"/>
</dbReference>
<name>A0A444AZD8_9MICO</name>
<evidence type="ECO:0000313" key="12">
    <source>
        <dbReference type="Proteomes" id="UP000288711"/>
    </source>
</evidence>
<feature type="transmembrane region" description="Helical" evidence="9">
    <location>
        <begin position="168"/>
        <end position="187"/>
    </location>
</feature>
<dbReference type="EC" id="2.7.13.3" evidence="2"/>
<dbReference type="InterPro" id="IPR036890">
    <property type="entry name" value="HATPase_C_sf"/>
</dbReference>
<evidence type="ECO:0000256" key="7">
    <source>
        <dbReference type="ARBA" id="ARBA00022840"/>
    </source>
</evidence>
<evidence type="ECO:0000259" key="10">
    <source>
        <dbReference type="Pfam" id="PF07730"/>
    </source>
</evidence>
<keyword evidence="9" id="KW-0472">Membrane</keyword>
<keyword evidence="5" id="KW-0547">Nucleotide-binding</keyword>
<comment type="catalytic activity">
    <reaction evidence="1">
        <text>ATP + protein L-histidine = ADP + protein N-phospho-L-histidine.</text>
        <dbReference type="EC" id="2.7.13.3"/>
    </reaction>
</comment>
<reference evidence="11 12" key="1">
    <citation type="journal article" date="2009" name="Int. J. Syst. Evol. Microbiol.">
        <title>Janibacter hoylei sp. nov., Bacillus isronensis sp. nov. and Bacillus aryabhattai sp. nov., isolated from cryotubes used for collecting air from the upper atmosphere.</title>
        <authorList>
            <person name="Shivaji S."/>
            <person name="Chaturvedi P."/>
            <person name="Begum Z."/>
            <person name="Pindi P.K."/>
            <person name="Manorama R."/>
            <person name="Padmanaban D.A."/>
            <person name="Shouche Y.S."/>
            <person name="Pawar S."/>
            <person name="Vaishampayan P."/>
            <person name="Dutt C.B."/>
            <person name="Datta G.N."/>
            <person name="Manchanda R.K."/>
            <person name="Rao U.R."/>
            <person name="Bhargava P.M."/>
            <person name="Narlikar J.V."/>
        </authorList>
    </citation>
    <scope>NUCLEOTIDE SEQUENCE [LARGE SCALE GENOMIC DNA]</scope>
    <source>
        <strain evidence="11 12">PVAS-1</strain>
    </source>
</reference>
<dbReference type="SUPFAM" id="SSF55874">
    <property type="entry name" value="ATPase domain of HSP90 chaperone/DNA topoisomerase II/histidine kinase"/>
    <property type="match status" value="1"/>
</dbReference>
<dbReference type="Gene3D" id="1.20.5.1930">
    <property type="match status" value="1"/>
</dbReference>
<organism evidence="11 12">
    <name type="scientific">Janibacter hoylei PVAS-1</name>
    <dbReference type="NCBI Taxonomy" id="1210046"/>
    <lineage>
        <taxon>Bacteria</taxon>
        <taxon>Bacillati</taxon>
        <taxon>Actinomycetota</taxon>
        <taxon>Actinomycetes</taxon>
        <taxon>Micrococcales</taxon>
        <taxon>Intrasporangiaceae</taxon>
        <taxon>Janibacter</taxon>
    </lineage>
</organism>
<dbReference type="GO" id="GO:0016020">
    <property type="term" value="C:membrane"/>
    <property type="evidence" value="ECO:0007669"/>
    <property type="project" value="InterPro"/>
</dbReference>
<feature type="transmembrane region" description="Helical" evidence="9">
    <location>
        <begin position="72"/>
        <end position="94"/>
    </location>
</feature>
<evidence type="ECO:0000256" key="2">
    <source>
        <dbReference type="ARBA" id="ARBA00012438"/>
    </source>
</evidence>
<evidence type="ECO:0000256" key="9">
    <source>
        <dbReference type="SAM" id="Phobius"/>
    </source>
</evidence>
<feature type="domain" description="Signal transduction histidine kinase subgroup 3 dimerisation and phosphoacceptor" evidence="10">
    <location>
        <begin position="248"/>
        <end position="313"/>
    </location>
</feature>
<dbReference type="GO" id="GO:0005524">
    <property type="term" value="F:ATP binding"/>
    <property type="evidence" value="ECO:0007669"/>
    <property type="project" value="UniProtKB-KW"/>
</dbReference>
<dbReference type="PANTHER" id="PTHR24421">
    <property type="entry name" value="NITRATE/NITRITE SENSOR PROTEIN NARX-RELATED"/>
    <property type="match status" value="1"/>
</dbReference>
<keyword evidence="12" id="KW-1185">Reference proteome</keyword>